<feature type="repeat" description="ARM" evidence="1">
    <location>
        <begin position="251"/>
        <end position="293"/>
    </location>
</feature>
<proteinExistence type="predicted"/>
<keyword evidence="4" id="KW-1185">Reference proteome</keyword>
<evidence type="ECO:0000313" key="3">
    <source>
        <dbReference type="EMBL" id="KAL0481084.1"/>
    </source>
</evidence>
<feature type="compositionally biased region" description="Polar residues" evidence="2">
    <location>
        <begin position="626"/>
        <end position="643"/>
    </location>
</feature>
<dbReference type="Pfam" id="PF00514">
    <property type="entry name" value="Arm"/>
    <property type="match status" value="1"/>
</dbReference>
<dbReference type="Gene3D" id="1.25.10.10">
    <property type="entry name" value="Leucine-rich Repeat Variant"/>
    <property type="match status" value="3"/>
</dbReference>
<name>A0AAW2YVL0_9EUKA</name>
<comment type="caution">
    <text evidence="3">The sequence shown here is derived from an EMBL/GenBank/DDBJ whole genome shotgun (WGS) entry which is preliminary data.</text>
</comment>
<accession>A0AAW2YVL0</accession>
<feature type="compositionally biased region" description="Low complexity" evidence="2">
    <location>
        <begin position="783"/>
        <end position="799"/>
    </location>
</feature>
<feature type="repeat" description="ARM" evidence="1">
    <location>
        <begin position="43"/>
        <end position="85"/>
    </location>
</feature>
<dbReference type="PANTHER" id="PTHR46241:SF1">
    <property type="entry name" value="OUTER DYNEIN ARM-DOCKING COMPLEX SUBUNIT 2"/>
    <property type="match status" value="1"/>
</dbReference>
<evidence type="ECO:0000256" key="1">
    <source>
        <dbReference type="PROSITE-ProRule" id="PRU00259"/>
    </source>
</evidence>
<dbReference type="EMBL" id="JAOPGA020000731">
    <property type="protein sequence ID" value="KAL0481084.1"/>
    <property type="molecule type" value="Genomic_DNA"/>
</dbReference>
<feature type="region of interest" description="Disordered" evidence="2">
    <location>
        <begin position="775"/>
        <end position="800"/>
    </location>
</feature>
<dbReference type="SUPFAM" id="SSF48371">
    <property type="entry name" value="ARM repeat"/>
    <property type="match status" value="2"/>
</dbReference>
<dbReference type="Proteomes" id="UP001431209">
    <property type="component" value="Unassembled WGS sequence"/>
</dbReference>
<dbReference type="PROSITE" id="PS50176">
    <property type="entry name" value="ARM_REPEAT"/>
    <property type="match status" value="3"/>
</dbReference>
<evidence type="ECO:0000256" key="2">
    <source>
        <dbReference type="SAM" id="MobiDB-lite"/>
    </source>
</evidence>
<dbReference type="Gene3D" id="1.20.1270.10">
    <property type="match status" value="2"/>
</dbReference>
<dbReference type="InterPro" id="IPR011989">
    <property type="entry name" value="ARM-like"/>
</dbReference>
<reference evidence="3 4" key="1">
    <citation type="submission" date="2024-03" db="EMBL/GenBank/DDBJ databases">
        <title>The Acrasis kona genome and developmental transcriptomes reveal deep origins of eukaryotic multicellular pathways.</title>
        <authorList>
            <person name="Sheikh S."/>
            <person name="Fu C.-J."/>
            <person name="Brown M.W."/>
            <person name="Baldauf S.L."/>
        </authorList>
    </citation>
    <scope>NUCLEOTIDE SEQUENCE [LARGE SCALE GENOMIC DNA]</scope>
    <source>
        <strain evidence="3 4">ATCC MYA-3509</strain>
    </source>
</reference>
<dbReference type="SUPFAM" id="SSF100934">
    <property type="entry name" value="Heat shock protein 70kD (HSP70), C-terminal subdomain"/>
    <property type="match status" value="2"/>
</dbReference>
<protein>
    <submittedName>
        <fullName evidence="3">Armadillo repeat-containing kinesin-like protein</fullName>
    </submittedName>
</protein>
<gene>
    <name evidence="3" type="ORF">AKO1_001063</name>
</gene>
<dbReference type="SMART" id="SM00185">
    <property type="entry name" value="ARM"/>
    <property type="match status" value="7"/>
</dbReference>
<dbReference type="AlphaFoldDB" id="A0AAW2YVL0"/>
<feature type="region of interest" description="Disordered" evidence="2">
    <location>
        <begin position="624"/>
        <end position="643"/>
    </location>
</feature>
<organism evidence="3 4">
    <name type="scientific">Acrasis kona</name>
    <dbReference type="NCBI Taxonomy" id="1008807"/>
    <lineage>
        <taxon>Eukaryota</taxon>
        <taxon>Discoba</taxon>
        <taxon>Heterolobosea</taxon>
        <taxon>Tetramitia</taxon>
        <taxon>Eutetramitia</taxon>
        <taxon>Acrasidae</taxon>
        <taxon>Acrasis</taxon>
    </lineage>
</organism>
<dbReference type="InterPro" id="IPR029048">
    <property type="entry name" value="HSP70_C_sf"/>
</dbReference>
<dbReference type="InterPro" id="IPR000225">
    <property type="entry name" value="Armadillo"/>
</dbReference>
<feature type="repeat" description="ARM" evidence="1">
    <location>
        <begin position="419"/>
        <end position="461"/>
    </location>
</feature>
<sequence>MSEIVGYRDTIKSSDERAIIHAIGLLFAATNNDEKRKQIRDCGCVQSIIKLLDHSNSTINERACGTLLNLATDDEGREDLVEAADKVLKLIDTRTASKSDDLLRYGTGFLLNISTLVWEVILKNNGEQVFAKLVAHESEDVKINAIGAISGFVYSDQIAANFMKVDGCYKNIVNLLTSLKDEDSLTRVANVVWNLSICTDESRESLCKVGAVEGLLSHMTTDNETLLSSAIMALAILCKSEQVGDRVNKLKATSTLVDLIYNQNQQVAKNAASGVWNLSHHEKNIQQLLEADVLDPLLKQLETVDRDLMEVILGALITLCSSKNPSTIFRDKQGFQHLESLLSTSDEKNLLYAIILSAVLAYEPLNQEQIRECGALSKLLSFLKKRSIQDAPILEKTSGAILNLTLCESNKVFVRSAPDAINDLVELLRYDHPIVQQNVAGALWNLAQNESIKDVIRVLGGLSDMTTLVSGGQLKPRTLQGNLSGSTIDPDRKKEASNLLESNQPKVSSIPLEDYIGVLKDTLQNDEHLTDQEKKQIKHEIKNTIDWLTGDGLRADPPTYDKKKNQLRAKVEPLLEASNARKDFEKMLGQLRSQLKSQPKLSNSALEQTSQKEFEKIIQDAKSKLKNTSGNSATARQIQQETSELQQKMDDYFAKRNLQNFLSKIQSISSSPSSQKINPRDDAQLKHWCDQTEKWIKTNEDRARASDYEKMTKQLQSSIGSIKNLKHLADAANHAIGMRMKEYKRWGAGGPSKEFLYGSYLEQAQNRLSGLSMSGSAAGGTGAAKNYSVPSKSKYSVPSKQDEEDLKLFEMAKKKVSPNLQAKMSALIETKNQAKSSYGRVLEPNNRK</sequence>
<feature type="region of interest" description="Disordered" evidence="2">
    <location>
        <begin position="827"/>
        <end position="848"/>
    </location>
</feature>
<dbReference type="PANTHER" id="PTHR46241">
    <property type="entry name" value="ARMADILLO REPEAT-CONTAINING PROTEIN 4 ARMC4"/>
    <property type="match status" value="1"/>
</dbReference>
<evidence type="ECO:0000313" key="4">
    <source>
        <dbReference type="Proteomes" id="UP001431209"/>
    </source>
</evidence>
<dbReference type="InterPro" id="IPR016024">
    <property type="entry name" value="ARM-type_fold"/>
</dbReference>